<feature type="active site" evidence="4">
    <location>
        <position position="174"/>
    </location>
</feature>
<reference evidence="7 8" key="1">
    <citation type="submission" date="2016-10" db="EMBL/GenBank/DDBJ databases">
        <authorList>
            <person name="Varghese N."/>
            <person name="Submissions S."/>
        </authorList>
    </citation>
    <scope>NUCLEOTIDE SEQUENCE [LARGE SCALE GENOMIC DNA]</scope>
    <source>
        <strain evidence="7 8">WCC6</strain>
    </source>
</reference>
<dbReference type="InterPro" id="IPR008927">
    <property type="entry name" value="6-PGluconate_DH-like_C_sf"/>
</dbReference>
<proteinExistence type="inferred from homology"/>
<dbReference type="GO" id="GO:0016491">
    <property type="term" value="F:oxidoreductase activity"/>
    <property type="evidence" value="ECO:0007669"/>
    <property type="project" value="UniProtKB-KW"/>
</dbReference>
<dbReference type="Gene3D" id="3.40.50.720">
    <property type="entry name" value="NAD(P)-binding Rossmann-like Domain"/>
    <property type="match status" value="1"/>
</dbReference>
<dbReference type="GeneID" id="78333961"/>
<dbReference type="SUPFAM" id="SSF48179">
    <property type="entry name" value="6-phosphogluconate dehydrogenase C-terminal domain-like"/>
    <property type="match status" value="1"/>
</dbReference>
<evidence type="ECO:0000256" key="1">
    <source>
        <dbReference type="ARBA" id="ARBA00009080"/>
    </source>
</evidence>
<dbReference type="SUPFAM" id="SSF51735">
    <property type="entry name" value="NAD(P)-binding Rossmann-fold domains"/>
    <property type="match status" value="1"/>
</dbReference>
<protein>
    <submittedName>
        <fullName evidence="7">3-hydroxyisobutyrate dehydrogenase/2-hydroxy-3-oxopropionate reductase</fullName>
    </submittedName>
</protein>
<dbReference type="Proteomes" id="UP000182379">
    <property type="component" value="Unassembled WGS sequence"/>
</dbReference>
<feature type="domain" description="3-hydroxyisobutyrate dehydrogenase-like NAD-binding" evidence="6">
    <location>
        <begin position="168"/>
        <end position="287"/>
    </location>
</feature>
<dbReference type="Pfam" id="PF14833">
    <property type="entry name" value="NAD_binding_11"/>
    <property type="match status" value="1"/>
</dbReference>
<dbReference type="OMA" id="MGKKVWH"/>
<organism evidence="7 8">
    <name type="scientific">Acidaminococcus fermentans</name>
    <dbReference type="NCBI Taxonomy" id="905"/>
    <lineage>
        <taxon>Bacteria</taxon>
        <taxon>Bacillati</taxon>
        <taxon>Bacillota</taxon>
        <taxon>Negativicutes</taxon>
        <taxon>Acidaminococcales</taxon>
        <taxon>Acidaminococcaceae</taxon>
        <taxon>Acidaminococcus</taxon>
    </lineage>
</organism>
<dbReference type="InterPro" id="IPR029154">
    <property type="entry name" value="HIBADH-like_NADP-bd"/>
</dbReference>
<dbReference type="InterPro" id="IPR015815">
    <property type="entry name" value="HIBADH-related"/>
</dbReference>
<evidence type="ECO:0000313" key="7">
    <source>
        <dbReference type="EMBL" id="SDW67964.1"/>
    </source>
</evidence>
<dbReference type="GO" id="GO:0051287">
    <property type="term" value="F:NAD binding"/>
    <property type="evidence" value="ECO:0007669"/>
    <property type="project" value="InterPro"/>
</dbReference>
<evidence type="ECO:0000259" key="5">
    <source>
        <dbReference type="Pfam" id="PF03446"/>
    </source>
</evidence>
<keyword evidence="3" id="KW-0520">NAD</keyword>
<dbReference type="Gene3D" id="1.10.1040.10">
    <property type="entry name" value="N-(1-d-carboxylethyl)-l-norvaline Dehydrogenase, domain 2"/>
    <property type="match status" value="1"/>
</dbReference>
<accession>A0A1H2VJ48</accession>
<dbReference type="PANTHER" id="PTHR43060">
    <property type="entry name" value="3-HYDROXYISOBUTYRATE DEHYDROGENASE-LIKE 1, MITOCHONDRIAL-RELATED"/>
    <property type="match status" value="1"/>
</dbReference>
<dbReference type="InterPro" id="IPR013328">
    <property type="entry name" value="6PGD_dom2"/>
</dbReference>
<name>A0A1H2VJ48_ACIFE</name>
<feature type="domain" description="6-phosphogluconate dehydrogenase NADP-binding" evidence="5">
    <location>
        <begin position="6"/>
        <end position="165"/>
    </location>
</feature>
<gene>
    <name evidence="7" type="ORF">SAMN05216495_10454</name>
</gene>
<evidence type="ECO:0000313" key="8">
    <source>
        <dbReference type="Proteomes" id="UP000182379"/>
    </source>
</evidence>
<evidence type="ECO:0000259" key="6">
    <source>
        <dbReference type="Pfam" id="PF14833"/>
    </source>
</evidence>
<dbReference type="PIRSF" id="PIRSF000103">
    <property type="entry name" value="HIBADH"/>
    <property type="match status" value="1"/>
</dbReference>
<evidence type="ECO:0000256" key="3">
    <source>
        <dbReference type="ARBA" id="ARBA00023027"/>
    </source>
</evidence>
<dbReference type="AlphaFoldDB" id="A0A1H2VJ48"/>
<dbReference type="RefSeq" id="WP_012937608.1">
    <property type="nucleotide sequence ID" value="NZ_CALAKB010000006.1"/>
</dbReference>
<comment type="caution">
    <text evidence="7">The sequence shown here is derived from an EMBL/GenBank/DDBJ whole genome shotgun (WGS) entry which is preliminary data.</text>
</comment>
<dbReference type="InterPro" id="IPR006115">
    <property type="entry name" value="6PGDH_NADP-bd"/>
</dbReference>
<sequence>MTEIRDIGFIGTGIMGKSMLRNLQKAGYVMHCYARHPEKVADLKEKGVAVHDSIAGLAKTCQCVITIVGFPRDVEEVYFAPGALMESAVPGSYLIDMTTTSPTLARKLYEEGTKRGFHVMDAPVTGGDTGARNGTLSILAGGDREDFDTLQPVFQGMGTNINYMGEAGMGQHAKMANQIMIAGALSGVCEALRYAQANGLDLEILLKAVSTGAAGSAQLNAFGPKIIQGDYAPGFFLKHFIKDMGLAEEEAEKKDLSLPVLHQVLKEYRELAKEGKGDLGTQALFTYYEKK</sequence>
<keyword evidence="2" id="KW-0560">Oxidoreductase</keyword>
<dbReference type="Pfam" id="PF03446">
    <property type="entry name" value="NAD_binding_2"/>
    <property type="match status" value="1"/>
</dbReference>
<dbReference type="PANTHER" id="PTHR43060:SF15">
    <property type="entry name" value="3-HYDROXYISOBUTYRATE DEHYDROGENASE-LIKE 1, MITOCHONDRIAL-RELATED"/>
    <property type="match status" value="1"/>
</dbReference>
<evidence type="ECO:0000256" key="4">
    <source>
        <dbReference type="PIRSR" id="PIRSR000103-1"/>
    </source>
</evidence>
<dbReference type="GO" id="GO:0050661">
    <property type="term" value="F:NADP binding"/>
    <property type="evidence" value="ECO:0007669"/>
    <property type="project" value="InterPro"/>
</dbReference>
<dbReference type="EMBL" id="FNOP01000004">
    <property type="protein sequence ID" value="SDW67964.1"/>
    <property type="molecule type" value="Genomic_DNA"/>
</dbReference>
<evidence type="ECO:0000256" key="2">
    <source>
        <dbReference type="ARBA" id="ARBA00023002"/>
    </source>
</evidence>
<comment type="similarity">
    <text evidence="1">Belongs to the HIBADH-related family.</text>
</comment>
<dbReference type="InterPro" id="IPR036291">
    <property type="entry name" value="NAD(P)-bd_dom_sf"/>
</dbReference>